<keyword evidence="2" id="KW-1133">Transmembrane helix</keyword>
<feature type="region of interest" description="Disordered" evidence="1">
    <location>
        <begin position="336"/>
        <end position="355"/>
    </location>
</feature>
<feature type="transmembrane region" description="Helical" evidence="2">
    <location>
        <begin position="274"/>
        <end position="300"/>
    </location>
</feature>
<evidence type="ECO:0000256" key="1">
    <source>
        <dbReference type="SAM" id="MobiDB-lite"/>
    </source>
</evidence>
<feature type="transmembrane region" description="Helical" evidence="2">
    <location>
        <begin position="51"/>
        <end position="72"/>
    </location>
</feature>
<protein>
    <submittedName>
        <fullName evidence="3">Uncharacterized protein</fullName>
    </submittedName>
</protein>
<keyword evidence="2" id="KW-0472">Membrane</keyword>
<evidence type="ECO:0000313" key="4">
    <source>
        <dbReference type="Proteomes" id="UP001178507"/>
    </source>
</evidence>
<sequence>MPAKAKGEDPEEGLCSIFYGCCCQSLADLGRCFCPQPRTCQRHRCCMWLPYRILCNCPVVLLLAALMGYGSYEVAQQVMDPPITPSIGIINLMPLNLPTATNWKLEIICEMAFFNSGGKDFVMETFDGVFEYKDMTNLGYFELQPSALPMTLQPGETKNPLAKLTMHNHDWGSKALLAESVVQEFMWRHNPVLKLRCQTSGLVWAWQMMSHFTAEYMCQLTIYAADHGLGLLDFSDWEAVKERWKDALAKGREASGPEQAMQRTMLGGQLASILHAYMAMALGGFGGAVLICWCSCWYVLAFPKEHHCGEGKGNAARVWLFGIPRHAPLDEADELDFEKESGSREPQLEQLGPQSQFDMGNPAQMYMAPGADFNQNYQWPARQHTDLFLGQPGTDPEAHERYEQPAMPALPAMYGQPMGRPVDRE</sequence>
<gene>
    <name evidence="3" type="ORF">EVOR1521_LOCUS7051</name>
</gene>
<proteinExistence type="predicted"/>
<reference evidence="3" key="1">
    <citation type="submission" date="2023-08" db="EMBL/GenBank/DDBJ databases">
        <authorList>
            <person name="Chen Y."/>
            <person name="Shah S."/>
            <person name="Dougan E. K."/>
            <person name="Thang M."/>
            <person name="Chan C."/>
        </authorList>
    </citation>
    <scope>NUCLEOTIDE SEQUENCE</scope>
</reference>
<evidence type="ECO:0000313" key="3">
    <source>
        <dbReference type="EMBL" id="CAJ1378532.1"/>
    </source>
</evidence>
<keyword evidence="4" id="KW-1185">Reference proteome</keyword>
<organism evidence="3 4">
    <name type="scientific">Effrenium voratum</name>
    <dbReference type="NCBI Taxonomy" id="2562239"/>
    <lineage>
        <taxon>Eukaryota</taxon>
        <taxon>Sar</taxon>
        <taxon>Alveolata</taxon>
        <taxon>Dinophyceae</taxon>
        <taxon>Suessiales</taxon>
        <taxon>Symbiodiniaceae</taxon>
        <taxon>Effrenium</taxon>
    </lineage>
</organism>
<accession>A0AA36I1I3</accession>
<keyword evidence="2" id="KW-0812">Transmembrane</keyword>
<dbReference type="Proteomes" id="UP001178507">
    <property type="component" value="Unassembled WGS sequence"/>
</dbReference>
<name>A0AA36I1I3_9DINO</name>
<dbReference type="AlphaFoldDB" id="A0AA36I1I3"/>
<feature type="compositionally biased region" description="Basic and acidic residues" evidence="1">
    <location>
        <begin position="338"/>
        <end position="347"/>
    </location>
</feature>
<comment type="caution">
    <text evidence="3">The sequence shown here is derived from an EMBL/GenBank/DDBJ whole genome shotgun (WGS) entry which is preliminary data.</text>
</comment>
<evidence type="ECO:0000256" key="2">
    <source>
        <dbReference type="SAM" id="Phobius"/>
    </source>
</evidence>
<feature type="region of interest" description="Disordered" evidence="1">
    <location>
        <begin position="406"/>
        <end position="425"/>
    </location>
</feature>
<dbReference type="EMBL" id="CAUJNA010000551">
    <property type="protein sequence ID" value="CAJ1378532.1"/>
    <property type="molecule type" value="Genomic_DNA"/>
</dbReference>